<dbReference type="Gene3D" id="3.30.565.40">
    <property type="entry name" value="Fervidobacterium nodosum Rt17-B1 like"/>
    <property type="match status" value="1"/>
</dbReference>
<gene>
    <name evidence="3" type="ORF">J2T15_004084</name>
</gene>
<dbReference type="EMBL" id="JAUSSU010000008">
    <property type="protein sequence ID" value="MDQ0114628.1"/>
    <property type="molecule type" value="Genomic_DNA"/>
</dbReference>
<organism evidence="3 4">
    <name type="scientific">Paenibacillus harenae</name>
    <dbReference type="NCBI Taxonomy" id="306543"/>
    <lineage>
        <taxon>Bacteria</taxon>
        <taxon>Bacillati</taxon>
        <taxon>Bacillota</taxon>
        <taxon>Bacilli</taxon>
        <taxon>Bacillales</taxon>
        <taxon>Paenibacillaceae</taxon>
        <taxon>Paenibacillus</taxon>
    </lineage>
</organism>
<sequence length="277" mass="31675">MKISILLFLAFVLVACGNIKYEQGPTFMSDKHNGKEPEKQYENTTKDNKVNVEDGEKKIEIKKMVYTDREINIQYPEIVNSGDTEMEKKINKLIESEALKIIDTFDGEVANLALDVVYTPMWIGENFLSVIYGGTSYVNDGAHPTNIFFTTNIDIKKGEKIRLQDTIRIDDNFIELFKTGKYVQFDSELNVGAESKDEINIFTNEELKNYFRNSDEISDLNGANVFTYYTEDSLGVSIEVPHVLGDHVEFEINFRDLKQNILPNSAVWNDIEASFSQ</sequence>
<feature type="compositionally biased region" description="Basic and acidic residues" evidence="1">
    <location>
        <begin position="29"/>
        <end position="45"/>
    </location>
</feature>
<dbReference type="RefSeq" id="WP_307206017.1">
    <property type="nucleotide sequence ID" value="NZ_JAUSST010000006.1"/>
</dbReference>
<protein>
    <recommendedName>
        <fullName evidence="5">DUF4163 domain-containing protein</fullName>
    </recommendedName>
</protein>
<evidence type="ECO:0000313" key="4">
    <source>
        <dbReference type="Proteomes" id="UP001229346"/>
    </source>
</evidence>
<dbReference type="Proteomes" id="UP001229346">
    <property type="component" value="Unassembled WGS sequence"/>
</dbReference>
<evidence type="ECO:0000256" key="2">
    <source>
        <dbReference type="SAM" id="SignalP"/>
    </source>
</evidence>
<evidence type="ECO:0008006" key="5">
    <source>
        <dbReference type="Google" id="ProtNLM"/>
    </source>
</evidence>
<feature type="signal peptide" evidence="2">
    <location>
        <begin position="1"/>
        <end position="17"/>
    </location>
</feature>
<keyword evidence="2" id="KW-0732">Signal</keyword>
<evidence type="ECO:0000256" key="1">
    <source>
        <dbReference type="SAM" id="MobiDB-lite"/>
    </source>
</evidence>
<proteinExistence type="predicted"/>
<accession>A0ABT9U4S4</accession>
<comment type="caution">
    <text evidence="3">The sequence shown here is derived from an EMBL/GenBank/DDBJ whole genome shotgun (WGS) entry which is preliminary data.</text>
</comment>
<name>A0ABT9U4S4_PAEHA</name>
<reference evidence="3 4" key="1">
    <citation type="submission" date="2023-07" db="EMBL/GenBank/DDBJ databases">
        <title>Sorghum-associated microbial communities from plants grown in Nebraska, USA.</title>
        <authorList>
            <person name="Schachtman D."/>
        </authorList>
    </citation>
    <scope>NUCLEOTIDE SEQUENCE [LARGE SCALE GENOMIC DNA]</scope>
    <source>
        <strain evidence="3 4">CC482</strain>
    </source>
</reference>
<feature type="chain" id="PRO_5046157502" description="DUF4163 domain-containing protein" evidence="2">
    <location>
        <begin position="18"/>
        <end position="277"/>
    </location>
</feature>
<evidence type="ECO:0000313" key="3">
    <source>
        <dbReference type="EMBL" id="MDQ0114628.1"/>
    </source>
</evidence>
<feature type="region of interest" description="Disordered" evidence="1">
    <location>
        <begin position="26"/>
        <end position="45"/>
    </location>
</feature>
<dbReference type="PROSITE" id="PS51257">
    <property type="entry name" value="PROKAR_LIPOPROTEIN"/>
    <property type="match status" value="1"/>
</dbReference>
<keyword evidence="4" id="KW-1185">Reference proteome</keyword>